<dbReference type="PANTHER" id="PTHR46455:SF5">
    <property type="entry name" value="SET AND MYND DOMAIN CONTAINING, ARTHROPOD-SPECIFIC, MEMBER 4, ISOFORM A"/>
    <property type="match status" value="1"/>
</dbReference>
<dbReference type="AlphaFoldDB" id="A0A7T8GX43"/>
<organism evidence="1 2">
    <name type="scientific">Caligus rogercresseyi</name>
    <name type="common">Sea louse</name>
    <dbReference type="NCBI Taxonomy" id="217165"/>
    <lineage>
        <taxon>Eukaryota</taxon>
        <taxon>Metazoa</taxon>
        <taxon>Ecdysozoa</taxon>
        <taxon>Arthropoda</taxon>
        <taxon>Crustacea</taxon>
        <taxon>Multicrustacea</taxon>
        <taxon>Hexanauplia</taxon>
        <taxon>Copepoda</taxon>
        <taxon>Siphonostomatoida</taxon>
        <taxon>Caligidae</taxon>
        <taxon>Caligus</taxon>
    </lineage>
</organism>
<dbReference type="PANTHER" id="PTHR46455">
    <property type="entry name" value="SET AND MYND DOMAIN CONTAINING, ARTHROPOD-SPECIFIC, MEMBER 4, ISOFORM A"/>
    <property type="match status" value="1"/>
</dbReference>
<name>A0A7T8GX43_CALRO</name>
<evidence type="ECO:0000313" key="1">
    <source>
        <dbReference type="EMBL" id="QQP39485.1"/>
    </source>
</evidence>
<dbReference type="OrthoDB" id="265717at2759"/>
<dbReference type="Proteomes" id="UP000595437">
    <property type="component" value="Chromosome 14"/>
</dbReference>
<evidence type="ECO:0000313" key="2">
    <source>
        <dbReference type="Proteomes" id="UP000595437"/>
    </source>
</evidence>
<protein>
    <submittedName>
        <fullName evidence="1">Protein msta_ isoform Alike</fullName>
    </submittedName>
</protein>
<dbReference type="InterPro" id="IPR053010">
    <property type="entry name" value="SET_SmydA-8"/>
</dbReference>
<gene>
    <name evidence="1" type="ORF">FKW44_020378</name>
</gene>
<proteinExistence type="predicted"/>
<feature type="non-terminal residue" evidence="1">
    <location>
        <position position="1"/>
    </location>
</feature>
<sequence>INDGDGGSDLICPNCKKTAVCQGKDLSYICESCKTPFPEGRDTLIQHYEALEDILEDPMRCSVEDFEAFILERKDVLHPRNLIFIRLMYSLIGFYGRLSGYEMHQMTAKMLKRKWEAGEEVRKALEAFDHGISTYKGKCNE</sequence>
<dbReference type="EMBL" id="CP045903">
    <property type="protein sequence ID" value="QQP39485.1"/>
    <property type="molecule type" value="Genomic_DNA"/>
</dbReference>
<reference evidence="2" key="1">
    <citation type="submission" date="2021-01" db="EMBL/GenBank/DDBJ databases">
        <title>Caligus Genome Assembly.</title>
        <authorList>
            <person name="Gallardo-Escarate C."/>
        </authorList>
    </citation>
    <scope>NUCLEOTIDE SEQUENCE [LARGE SCALE GENOMIC DNA]</scope>
</reference>
<keyword evidence="2" id="KW-1185">Reference proteome</keyword>
<accession>A0A7T8GX43</accession>